<sequence>MSDDYVRLAAPVYPEMQYCYSPVYDTFLNNEGHVTATNISSSPRTTKRNYRQRKPVTNIPNMRYNQYMAPGVGGGAAVNTTAANTAAAMVAGHTMSTAAGPLTMGVATSVTKNTTALSAGPSTAAVHRSFPNTSLHPSVDSAIDPSPRSSIDDNAHPAFTALTPQTTVDVDETHEQPLPSSATTIKPIANNPPPPPLEYTKKSLAPTTKAKASSALSALIAEKATAAENPFAEYSFVSGKGESKSIKLCVYLPTSNQPYTPVYLVVRPDAITDDVIGYILYDYVEQKREPELDEAAYDLAEWVLLIAEDDGEIEDDLPAIDRTRNIGRVSFDQFALCRATPSQAKQNDIDRARMGRSKPDLETLRKKKAAMATPSALAANTQQRHSEDHHHPQAQSADNNDATYTTHLMQQQQQQEPDASTVAVPVPSSKATLTKATMPMKPLKDFKIKLMTSDEVSATTSIPVYADMFIGDVLELVSRKRKLDPNQYMLTIGDSNIIVQNDTTVESLKGITDLTFTKKNTALSVPATTHLWRSPIKRKKDEVNHPMYFSTTESPTTGPSAANANEGLFSHKRVYILAIDGDYIHLMPPEHKGMWDSVKTTSFHASAVRSCKQSKKVPTNFKIMILKERDFKTYDLEAENAKEASKLLMSRSALMWMAYHCA</sequence>
<accession>A0A8H4BHH0</accession>
<proteinExistence type="inferred from homology"/>
<dbReference type="Pfam" id="PF16979">
    <property type="entry name" value="SIN1_PH"/>
    <property type="match status" value="1"/>
</dbReference>
<dbReference type="InterPro" id="IPR008828">
    <property type="entry name" value="Sin1/Avo1"/>
</dbReference>
<dbReference type="Proteomes" id="UP000469890">
    <property type="component" value="Unassembled WGS sequence"/>
</dbReference>
<feature type="region of interest" description="Disordered" evidence="2">
    <location>
        <begin position="342"/>
        <end position="399"/>
    </location>
</feature>
<keyword evidence="5" id="KW-0418">Kinase</keyword>
<feature type="domain" description="CRIM" evidence="3">
    <location>
        <begin position="214"/>
        <end position="347"/>
    </location>
</feature>
<protein>
    <submittedName>
        <fullName evidence="5">Stress-activated map kinase interacting protein 1-domain-containing protein</fullName>
    </submittedName>
</protein>
<comment type="caution">
    <text evidence="5">The sequence shown here is derived from an EMBL/GenBank/DDBJ whole genome shotgun (WGS) entry which is preliminary data.</text>
</comment>
<dbReference type="PANTHER" id="PTHR13335:SF1">
    <property type="entry name" value="TARGET OF RAPAMYCIN COMPLEX 2 SUBUNIT MAPKAP1"/>
    <property type="match status" value="1"/>
</dbReference>
<evidence type="ECO:0000256" key="2">
    <source>
        <dbReference type="SAM" id="MobiDB-lite"/>
    </source>
</evidence>
<dbReference type="GO" id="GO:0016301">
    <property type="term" value="F:kinase activity"/>
    <property type="evidence" value="ECO:0007669"/>
    <property type="project" value="UniProtKB-KW"/>
</dbReference>
<dbReference type="InterPro" id="IPR031313">
    <property type="entry name" value="Sin1_PH_dom"/>
</dbReference>
<dbReference type="Gene3D" id="2.30.29.30">
    <property type="entry name" value="Pleckstrin-homology domain (PH domain)/Phosphotyrosine-binding domain (PTB)"/>
    <property type="match status" value="1"/>
</dbReference>
<gene>
    <name evidence="5" type="ORF">FB192DRAFT_1282340</name>
</gene>
<dbReference type="GO" id="GO:0005737">
    <property type="term" value="C:cytoplasm"/>
    <property type="evidence" value="ECO:0007669"/>
    <property type="project" value="TreeGrafter"/>
</dbReference>
<reference evidence="5 6" key="1">
    <citation type="submission" date="2019-09" db="EMBL/GenBank/DDBJ databases">
        <authorList>
            <consortium name="DOE Joint Genome Institute"/>
            <person name="Mondo S.J."/>
            <person name="Navarro-Mendoza M.I."/>
            <person name="Perez-Arques C."/>
            <person name="Panchal S."/>
            <person name="Nicolas F.E."/>
            <person name="Ganguly P."/>
            <person name="Pangilinan J."/>
            <person name="Grigoriev I."/>
            <person name="Heitman J."/>
            <person name="Sanya K."/>
            <person name="Garre V."/>
        </authorList>
    </citation>
    <scope>NUCLEOTIDE SEQUENCE [LARGE SCALE GENOMIC DNA]</scope>
    <source>
        <strain evidence="5 6">MU402</strain>
    </source>
</reference>
<evidence type="ECO:0000256" key="1">
    <source>
        <dbReference type="ARBA" id="ARBA00009407"/>
    </source>
</evidence>
<evidence type="ECO:0000259" key="3">
    <source>
        <dbReference type="Pfam" id="PF16978"/>
    </source>
</evidence>
<feature type="domain" description="SIN1-type PH" evidence="4">
    <location>
        <begin position="569"/>
        <end position="647"/>
    </location>
</feature>
<dbReference type="GO" id="GO:0005546">
    <property type="term" value="F:phosphatidylinositol-4,5-bisphosphate binding"/>
    <property type="evidence" value="ECO:0007669"/>
    <property type="project" value="TreeGrafter"/>
</dbReference>
<keyword evidence="5" id="KW-0808">Transferase</keyword>
<name>A0A8H4BHH0_MUCCL</name>
<evidence type="ECO:0000313" key="5">
    <source>
        <dbReference type="EMBL" id="KAF1802407.1"/>
    </source>
</evidence>
<organism evidence="5 6">
    <name type="scientific">Mucor circinelloides f. lusitanicus</name>
    <name type="common">Mucor racemosus var. lusitanicus</name>
    <dbReference type="NCBI Taxonomy" id="29924"/>
    <lineage>
        <taxon>Eukaryota</taxon>
        <taxon>Fungi</taxon>
        <taxon>Fungi incertae sedis</taxon>
        <taxon>Mucoromycota</taxon>
        <taxon>Mucoromycotina</taxon>
        <taxon>Mucoromycetes</taxon>
        <taxon>Mucorales</taxon>
        <taxon>Mucorineae</taxon>
        <taxon>Mucoraceae</taxon>
        <taxon>Mucor</taxon>
    </lineage>
</organism>
<dbReference type="GO" id="GO:0005886">
    <property type="term" value="C:plasma membrane"/>
    <property type="evidence" value="ECO:0007669"/>
    <property type="project" value="TreeGrafter"/>
</dbReference>
<comment type="similarity">
    <text evidence="1">Belongs to the SIN1 family.</text>
</comment>
<feature type="region of interest" description="Disordered" evidence="2">
    <location>
        <begin position="173"/>
        <end position="192"/>
    </location>
</feature>
<dbReference type="PANTHER" id="PTHR13335">
    <property type="entry name" value="TARGET OF RAPAMYCIN COMPLEX 2 SUBUNIT MAPKAP1"/>
    <property type="match status" value="1"/>
</dbReference>
<dbReference type="GO" id="GO:0031932">
    <property type="term" value="C:TORC2 complex"/>
    <property type="evidence" value="ECO:0007669"/>
    <property type="project" value="InterPro"/>
</dbReference>
<evidence type="ECO:0000313" key="6">
    <source>
        <dbReference type="Proteomes" id="UP000469890"/>
    </source>
</evidence>
<dbReference type="InterPro" id="IPR031567">
    <property type="entry name" value="CRIM_dom"/>
</dbReference>
<dbReference type="AlphaFoldDB" id="A0A8H4BHH0"/>
<dbReference type="InterPro" id="IPR011993">
    <property type="entry name" value="PH-like_dom_sf"/>
</dbReference>
<dbReference type="EMBL" id="JAAECE010000004">
    <property type="protein sequence ID" value="KAF1802407.1"/>
    <property type="molecule type" value="Genomic_DNA"/>
</dbReference>
<evidence type="ECO:0000259" key="4">
    <source>
        <dbReference type="Pfam" id="PF16979"/>
    </source>
</evidence>
<feature type="compositionally biased region" description="Basic and acidic residues" evidence="2">
    <location>
        <begin position="347"/>
        <end position="364"/>
    </location>
</feature>
<dbReference type="Pfam" id="PF16978">
    <property type="entry name" value="CRIM"/>
    <property type="match status" value="1"/>
</dbReference>
<dbReference type="GO" id="GO:0038203">
    <property type="term" value="P:TORC2 signaling"/>
    <property type="evidence" value="ECO:0007669"/>
    <property type="project" value="TreeGrafter"/>
</dbReference>